<reference evidence="9 10" key="1">
    <citation type="journal article" date="2016" name="Nat. Commun.">
        <title>Ectomycorrhizal ecology is imprinted in the genome of the dominant symbiotic fungus Cenococcum geophilum.</title>
        <authorList>
            <consortium name="DOE Joint Genome Institute"/>
            <person name="Peter M."/>
            <person name="Kohler A."/>
            <person name="Ohm R.A."/>
            <person name="Kuo A."/>
            <person name="Krutzmann J."/>
            <person name="Morin E."/>
            <person name="Arend M."/>
            <person name="Barry K.W."/>
            <person name="Binder M."/>
            <person name="Choi C."/>
            <person name="Clum A."/>
            <person name="Copeland A."/>
            <person name="Grisel N."/>
            <person name="Haridas S."/>
            <person name="Kipfer T."/>
            <person name="LaButti K."/>
            <person name="Lindquist E."/>
            <person name="Lipzen A."/>
            <person name="Maire R."/>
            <person name="Meier B."/>
            <person name="Mihaltcheva S."/>
            <person name="Molinier V."/>
            <person name="Murat C."/>
            <person name="Poggeler S."/>
            <person name="Quandt C.A."/>
            <person name="Sperisen C."/>
            <person name="Tritt A."/>
            <person name="Tisserant E."/>
            <person name="Crous P.W."/>
            <person name="Henrissat B."/>
            <person name="Nehls U."/>
            <person name="Egli S."/>
            <person name="Spatafora J.W."/>
            <person name="Grigoriev I.V."/>
            <person name="Martin F.M."/>
        </authorList>
    </citation>
    <scope>NUCLEOTIDE SEQUENCE [LARGE SCALE GENOMIC DNA]</scope>
    <source>
        <strain evidence="9 10">CBS 459.81</strain>
    </source>
</reference>
<keyword evidence="4" id="KW-0186">Copper</keyword>
<keyword evidence="10" id="KW-1185">Reference proteome</keyword>
<feature type="domain" description="Plastocyanin-like" evidence="7">
    <location>
        <begin position="450"/>
        <end position="560"/>
    </location>
</feature>
<dbReference type="AlphaFoldDB" id="A0A8E2EBS0"/>
<dbReference type="Gene3D" id="2.60.40.420">
    <property type="entry name" value="Cupredoxins - blue copper proteins"/>
    <property type="match status" value="3"/>
</dbReference>
<dbReference type="SUPFAM" id="SSF49503">
    <property type="entry name" value="Cupredoxins"/>
    <property type="match status" value="3"/>
</dbReference>
<feature type="chain" id="PRO_5034021871" evidence="5">
    <location>
        <begin position="20"/>
        <end position="594"/>
    </location>
</feature>
<feature type="domain" description="Plastocyanin-like" evidence="6">
    <location>
        <begin position="209"/>
        <end position="362"/>
    </location>
</feature>
<evidence type="ECO:0000256" key="4">
    <source>
        <dbReference type="ARBA" id="ARBA00023008"/>
    </source>
</evidence>
<dbReference type="Pfam" id="PF07732">
    <property type="entry name" value="Cu-oxidase_3"/>
    <property type="match status" value="1"/>
</dbReference>
<gene>
    <name evidence="9" type="ORF">K432DRAFT_352617</name>
</gene>
<dbReference type="InterPro" id="IPR011707">
    <property type="entry name" value="Cu-oxidase-like_N"/>
</dbReference>
<evidence type="ECO:0000256" key="1">
    <source>
        <dbReference type="ARBA" id="ARBA00010609"/>
    </source>
</evidence>
<dbReference type="InterPro" id="IPR001117">
    <property type="entry name" value="Cu-oxidase_2nd"/>
</dbReference>
<dbReference type="InterPro" id="IPR011706">
    <property type="entry name" value="Cu-oxidase_C"/>
</dbReference>
<dbReference type="EMBL" id="KV744951">
    <property type="protein sequence ID" value="OCK80653.1"/>
    <property type="molecule type" value="Genomic_DNA"/>
</dbReference>
<dbReference type="CDD" id="cd13854">
    <property type="entry name" value="CuRO_1_MaLCC_like"/>
    <property type="match status" value="1"/>
</dbReference>
<evidence type="ECO:0000256" key="5">
    <source>
        <dbReference type="SAM" id="SignalP"/>
    </source>
</evidence>
<sequence>MRGLISLILCAIGASVVEGTRVQAANKHLSELGTLKAKSLPKFLTNNPLPSGYPWGDRTASNTNPKDAPSTGVTRHYDFTISRGELAPDGYLKKSGILINGQFPGPMIEANWGDFIEVKVTNNITGPEEGTSLHWHGMLQSGTPWYDGVPSVSQCPIAPGGSFTYRFQASVYGTSWYHSHYSAQAAGGLFGALVVYGPSHVSYDEDVGPILLADWFHKDYFNIVQNIMSTNQSLWANPSDNTLINGRMPYNCSLVKDGTPCGNASYSQFKFTTGKTYRLRLINSGAAGMEYFSIDGHQLTISAIDLVDIVPYNVTVVTLGVGQRTDVLFTPNSNGTAKAIWMRTLQSGKYCQRAANPEGRAIILLNGAPEGSIPTTTAWPPPVDDGTCKNEPLENSVPYYVETLPEPSVTYTIVINSIINATGHQQYTMNGYPFMADYNDPLLLLANEKNYSYPYNPEWNVINFDRNTSMRVVIWNNNTGPHPMHIHGHDMYVLYDGNEAWNGTIVNPQNPQRRDTHNLRPHGWMVMQYNADNPGVWPFHCHIAWHLSMGLYVNLMENPQEISQYEIPMVMKQTCDDWDQYSSTHVVEQIDSGV</sequence>
<dbReference type="Pfam" id="PF07731">
    <property type="entry name" value="Cu-oxidase_2"/>
    <property type="match status" value="1"/>
</dbReference>
<feature type="signal peptide" evidence="5">
    <location>
        <begin position="1"/>
        <end position="19"/>
    </location>
</feature>
<dbReference type="PROSITE" id="PS00080">
    <property type="entry name" value="MULTICOPPER_OXIDASE2"/>
    <property type="match status" value="1"/>
</dbReference>
<evidence type="ECO:0000256" key="2">
    <source>
        <dbReference type="ARBA" id="ARBA00022723"/>
    </source>
</evidence>
<dbReference type="Proteomes" id="UP000250266">
    <property type="component" value="Unassembled WGS sequence"/>
</dbReference>
<dbReference type="InterPro" id="IPR008972">
    <property type="entry name" value="Cupredoxin"/>
</dbReference>
<dbReference type="InterPro" id="IPR002355">
    <property type="entry name" value="Cu_oxidase_Cu_BS"/>
</dbReference>
<evidence type="ECO:0000313" key="10">
    <source>
        <dbReference type="Proteomes" id="UP000250266"/>
    </source>
</evidence>
<keyword evidence="5" id="KW-0732">Signal</keyword>
<dbReference type="InterPro" id="IPR045087">
    <property type="entry name" value="Cu-oxidase_fam"/>
</dbReference>
<dbReference type="PROSITE" id="PS00079">
    <property type="entry name" value="MULTICOPPER_OXIDASE1"/>
    <property type="match status" value="1"/>
</dbReference>
<keyword evidence="3" id="KW-0560">Oxidoreductase</keyword>
<evidence type="ECO:0000256" key="3">
    <source>
        <dbReference type="ARBA" id="ARBA00023002"/>
    </source>
</evidence>
<dbReference type="GO" id="GO:0016491">
    <property type="term" value="F:oxidoreductase activity"/>
    <property type="evidence" value="ECO:0007669"/>
    <property type="project" value="UniProtKB-KW"/>
</dbReference>
<dbReference type="PANTHER" id="PTHR11709:SF145">
    <property type="entry name" value="LCC1"/>
    <property type="match status" value="1"/>
</dbReference>
<dbReference type="OrthoDB" id="2121828at2759"/>
<dbReference type="Pfam" id="PF00394">
    <property type="entry name" value="Cu-oxidase"/>
    <property type="match status" value="1"/>
</dbReference>
<feature type="domain" description="Plastocyanin-like" evidence="8">
    <location>
        <begin position="81"/>
        <end position="198"/>
    </location>
</feature>
<comment type="similarity">
    <text evidence="1">Belongs to the multicopper oxidase family.</text>
</comment>
<dbReference type="InterPro" id="IPR033138">
    <property type="entry name" value="Cu_oxidase_CS"/>
</dbReference>
<evidence type="ECO:0000259" key="7">
    <source>
        <dbReference type="Pfam" id="PF07731"/>
    </source>
</evidence>
<keyword evidence="2" id="KW-0479">Metal-binding</keyword>
<accession>A0A8E2EBS0</accession>
<evidence type="ECO:0000313" key="9">
    <source>
        <dbReference type="EMBL" id="OCK80653.1"/>
    </source>
</evidence>
<protein>
    <submittedName>
        <fullName evidence="9">Multicopper oxidase</fullName>
    </submittedName>
</protein>
<organism evidence="9 10">
    <name type="scientific">Lepidopterella palustris CBS 459.81</name>
    <dbReference type="NCBI Taxonomy" id="1314670"/>
    <lineage>
        <taxon>Eukaryota</taxon>
        <taxon>Fungi</taxon>
        <taxon>Dikarya</taxon>
        <taxon>Ascomycota</taxon>
        <taxon>Pezizomycotina</taxon>
        <taxon>Dothideomycetes</taxon>
        <taxon>Pleosporomycetidae</taxon>
        <taxon>Mytilinidiales</taxon>
        <taxon>Argynnaceae</taxon>
        <taxon>Lepidopterella</taxon>
    </lineage>
</organism>
<dbReference type="CDD" id="cd13901">
    <property type="entry name" value="CuRO_3_MaLCC_like"/>
    <property type="match status" value="1"/>
</dbReference>
<dbReference type="GO" id="GO:0005507">
    <property type="term" value="F:copper ion binding"/>
    <property type="evidence" value="ECO:0007669"/>
    <property type="project" value="InterPro"/>
</dbReference>
<dbReference type="PANTHER" id="PTHR11709">
    <property type="entry name" value="MULTI-COPPER OXIDASE"/>
    <property type="match status" value="1"/>
</dbReference>
<evidence type="ECO:0000259" key="8">
    <source>
        <dbReference type="Pfam" id="PF07732"/>
    </source>
</evidence>
<name>A0A8E2EBS0_9PEZI</name>
<evidence type="ECO:0000259" key="6">
    <source>
        <dbReference type="Pfam" id="PF00394"/>
    </source>
</evidence>
<dbReference type="FunFam" id="2.60.40.420:FF:000021">
    <property type="entry name" value="Extracellular dihydrogeodin oxidase/laccase"/>
    <property type="match status" value="1"/>
</dbReference>
<proteinExistence type="inferred from homology"/>